<dbReference type="Proteomes" id="UP000078368">
    <property type="component" value="Unassembled WGS sequence"/>
</dbReference>
<evidence type="ECO:0000313" key="10">
    <source>
        <dbReference type="EMBL" id="OAP85859.1"/>
    </source>
</evidence>
<feature type="region of interest" description="Disordered" evidence="8">
    <location>
        <begin position="1"/>
        <end position="70"/>
    </location>
</feature>
<protein>
    <recommendedName>
        <fullName evidence="9">ABC transmembrane type-1 domain-containing protein</fullName>
    </recommendedName>
</protein>
<feature type="transmembrane region" description="Helical" evidence="7">
    <location>
        <begin position="218"/>
        <end position="237"/>
    </location>
</feature>
<evidence type="ECO:0000256" key="4">
    <source>
        <dbReference type="ARBA" id="ARBA00022692"/>
    </source>
</evidence>
<evidence type="ECO:0000256" key="2">
    <source>
        <dbReference type="ARBA" id="ARBA00022448"/>
    </source>
</evidence>
<dbReference type="EMBL" id="LVZK01000001">
    <property type="protein sequence ID" value="OAP85859.1"/>
    <property type="molecule type" value="Genomic_DNA"/>
</dbReference>
<feature type="transmembrane region" description="Helical" evidence="7">
    <location>
        <begin position="177"/>
        <end position="198"/>
    </location>
</feature>
<dbReference type="OrthoDB" id="2063054at2"/>
<name>A0A179B3B9_9ACTO</name>
<sequence>MTGKAVAKGADTPDARDSAEKGAAAKGAAAESSAKGASAKNTAGVSARKPEEKKRSDKRPAEKKRATSWAKRLRPTTKRRVLTYACLTVFSVLMTIPWLWTLSTSFKRSRDVFAPGTGLVPDPASTKAYERIFTDQPFFRYFLNSVIVAVVVVILNVVFDSLAAYAFAKLPFPGRSFLFGLLMVTMMIPMQVNLIPLYRMMVWLHDWAPFLGLDTLSGIIAPGAVQVFGIFLMRQFFASIPDSILEAARLDGASEFQILRRIVLPLAAPGIATLTVFTFLGAWNDFLWPLLVSNSESTRTLPVGLALLARKNTVDWPGTMAGAVVTAVPMIVIFIVAQRKFIDGLTAGSTKG</sequence>
<keyword evidence="2 7" id="KW-0813">Transport</keyword>
<proteinExistence type="inferred from homology"/>
<evidence type="ECO:0000256" key="8">
    <source>
        <dbReference type="SAM" id="MobiDB-lite"/>
    </source>
</evidence>
<dbReference type="GO" id="GO:0055085">
    <property type="term" value="P:transmembrane transport"/>
    <property type="evidence" value="ECO:0007669"/>
    <property type="project" value="InterPro"/>
</dbReference>
<comment type="subcellular location">
    <subcellularLocation>
        <location evidence="1 7">Cell membrane</location>
        <topology evidence="1 7">Multi-pass membrane protein</topology>
    </subcellularLocation>
</comment>
<evidence type="ECO:0000313" key="11">
    <source>
        <dbReference type="Proteomes" id="UP000078368"/>
    </source>
</evidence>
<feature type="transmembrane region" description="Helical" evidence="7">
    <location>
        <begin position="258"/>
        <end position="283"/>
    </location>
</feature>
<keyword evidence="6 7" id="KW-0472">Membrane</keyword>
<keyword evidence="5 7" id="KW-1133">Transmembrane helix</keyword>
<evidence type="ECO:0000259" key="9">
    <source>
        <dbReference type="PROSITE" id="PS50928"/>
    </source>
</evidence>
<dbReference type="InterPro" id="IPR035906">
    <property type="entry name" value="MetI-like_sf"/>
</dbReference>
<feature type="transmembrane region" description="Helical" evidence="7">
    <location>
        <begin position="81"/>
        <end position="100"/>
    </location>
</feature>
<evidence type="ECO:0000256" key="5">
    <source>
        <dbReference type="ARBA" id="ARBA00022989"/>
    </source>
</evidence>
<keyword evidence="11" id="KW-1185">Reference proteome</keyword>
<evidence type="ECO:0000256" key="1">
    <source>
        <dbReference type="ARBA" id="ARBA00004651"/>
    </source>
</evidence>
<keyword evidence="4 7" id="KW-0812">Transmembrane</keyword>
<comment type="similarity">
    <text evidence="7">Belongs to the binding-protein-dependent transport system permease family.</text>
</comment>
<feature type="transmembrane region" description="Helical" evidence="7">
    <location>
        <begin position="141"/>
        <end position="165"/>
    </location>
</feature>
<evidence type="ECO:0000256" key="6">
    <source>
        <dbReference type="ARBA" id="ARBA00023136"/>
    </source>
</evidence>
<gene>
    <name evidence="10" type="ORF">A4H34_01305</name>
</gene>
<feature type="transmembrane region" description="Helical" evidence="7">
    <location>
        <begin position="316"/>
        <end position="337"/>
    </location>
</feature>
<dbReference type="InterPro" id="IPR000515">
    <property type="entry name" value="MetI-like"/>
</dbReference>
<accession>A0A179B3B9</accession>
<keyword evidence="3" id="KW-1003">Cell membrane</keyword>
<dbReference type="PANTHER" id="PTHR43744">
    <property type="entry name" value="ABC TRANSPORTER PERMEASE PROTEIN MG189-RELATED-RELATED"/>
    <property type="match status" value="1"/>
</dbReference>
<reference evidence="10 11" key="1">
    <citation type="submission" date="2016-04" db="EMBL/GenBank/DDBJ databases">
        <title>Peptidophaga gingivicola gen. nov., sp. nov., isolated from human subgingival plaque.</title>
        <authorList>
            <person name="Beall C.J."/>
            <person name="Mokrzan E.M."/>
            <person name="Griffen A.L."/>
            <person name="Leys E.J."/>
        </authorList>
    </citation>
    <scope>NUCLEOTIDE SEQUENCE [LARGE SCALE GENOMIC DNA]</scope>
    <source>
        <strain evidence="10 11">BA112</strain>
    </source>
</reference>
<feature type="compositionally biased region" description="Basic and acidic residues" evidence="8">
    <location>
        <begin position="48"/>
        <end position="65"/>
    </location>
</feature>
<dbReference type="PROSITE" id="PS50928">
    <property type="entry name" value="ABC_TM1"/>
    <property type="match status" value="1"/>
</dbReference>
<dbReference type="AlphaFoldDB" id="A0A179B3B9"/>
<dbReference type="Pfam" id="PF00528">
    <property type="entry name" value="BPD_transp_1"/>
    <property type="match status" value="1"/>
</dbReference>
<evidence type="ECO:0000256" key="7">
    <source>
        <dbReference type="RuleBase" id="RU363032"/>
    </source>
</evidence>
<feature type="compositionally biased region" description="Low complexity" evidence="8">
    <location>
        <begin position="21"/>
        <end position="40"/>
    </location>
</feature>
<feature type="compositionally biased region" description="Basic and acidic residues" evidence="8">
    <location>
        <begin position="11"/>
        <end position="20"/>
    </location>
</feature>
<feature type="domain" description="ABC transmembrane type-1" evidence="9">
    <location>
        <begin position="142"/>
        <end position="337"/>
    </location>
</feature>
<dbReference type="PANTHER" id="PTHR43744:SF12">
    <property type="entry name" value="ABC TRANSPORTER PERMEASE PROTEIN MG189-RELATED"/>
    <property type="match status" value="1"/>
</dbReference>
<dbReference type="SUPFAM" id="SSF161098">
    <property type="entry name" value="MetI-like"/>
    <property type="match status" value="1"/>
</dbReference>
<dbReference type="RefSeq" id="WP_082902966.1">
    <property type="nucleotide sequence ID" value="NZ_LVZK01000001.1"/>
</dbReference>
<dbReference type="CDD" id="cd06261">
    <property type="entry name" value="TM_PBP2"/>
    <property type="match status" value="1"/>
</dbReference>
<organism evidence="10 11">
    <name type="scientific">Peptidiphaga gingivicola</name>
    <dbReference type="NCBI Taxonomy" id="2741497"/>
    <lineage>
        <taxon>Bacteria</taxon>
        <taxon>Bacillati</taxon>
        <taxon>Actinomycetota</taxon>
        <taxon>Actinomycetes</taxon>
        <taxon>Actinomycetales</taxon>
        <taxon>Actinomycetaceae</taxon>
        <taxon>Peptidiphaga</taxon>
    </lineage>
</organism>
<dbReference type="GO" id="GO:0005886">
    <property type="term" value="C:plasma membrane"/>
    <property type="evidence" value="ECO:0007669"/>
    <property type="project" value="UniProtKB-SubCell"/>
</dbReference>
<evidence type="ECO:0000256" key="3">
    <source>
        <dbReference type="ARBA" id="ARBA00022475"/>
    </source>
</evidence>
<dbReference type="Gene3D" id="1.10.3720.10">
    <property type="entry name" value="MetI-like"/>
    <property type="match status" value="1"/>
</dbReference>
<comment type="caution">
    <text evidence="10">The sequence shown here is derived from an EMBL/GenBank/DDBJ whole genome shotgun (WGS) entry which is preliminary data.</text>
</comment>
<dbReference type="STRING" id="1823756.A4H34_01305"/>